<keyword evidence="4 7" id="KW-1133">Transmembrane helix</keyword>
<dbReference type="AlphaFoldDB" id="A0AAE3EFP0"/>
<dbReference type="Pfam" id="PF03743">
    <property type="entry name" value="TrbI"/>
    <property type="match status" value="1"/>
</dbReference>
<evidence type="ECO:0000256" key="3">
    <source>
        <dbReference type="ARBA" id="ARBA00022692"/>
    </source>
</evidence>
<evidence type="ECO:0000256" key="4">
    <source>
        <dbReference type="ARBA" id="ARBA00022989"/>
    </source>
</evidence>
<comment type="subcellular location">
    <subcellularLocation>
        <location evidence="1">Membrane</location>
        <topology evidence="1">Single-pass membrane protein</topology>
    </subcellularLocation>
</comment>
<evidence type="ECO:0000256" key="6">
    <source>
        <dbReference type="SAM" id="MobiDB-lite"/>
    </source>
</evidence>
<evidence type="ECO:0000313" key="9">
    <source>
        <dbReference type="Proteomes" id="UP001198163"/>
    </source>
</evidence>
<comment type="similarity">
    <text evidence="2">Belongs to the TrbI/VirB10 family.</text>
</comment>
<keyword evidence="5 7" id="KW-0472">Membrane</keyword>
<reference evidence="8" key="1">
    <citation type="submission" date="2021-08" db="EMBL/GenBank/DDBJ databases">
        <title>Comparative analyses of Brucepasteria parasyntrophica and Teretinema zuelzerae.</title>
        <authorList>
            <person name="Song Y."/>
            <person name="Brune A."/>
        </authorList>
    </citation>
    <scope>NUCLEOTIDE SEQUENCE</scope>
    <source>
        <strain evidence="8">DSM 1903</strain>
    </source>
</reference>
<evidence type="ECO:0000313" key="8">
    <source>
        <dbReference type="EMBL" id="MCD1653521.1"/>
    </source>
</evidence>
<evidence type="ECO:0000256" key="1">
    <source>
        <dbReference type="ARBA" id="ARBA00004167"/>
    </source>
</evidence>
<proteinExistence type="inferred from homology"/>
<dbReference type="Gene3D" id="2.40.128.260">
    <property type="entry name" value="Type IV secretion system, VirB10/TraB/TrbI"/>
    <property type="match status" value="1"/>
</dbReference>
<dbReference type="InterPro" id="IPR005498">
    <property type="entry name" value="T4SS_VirB10/TraB/TrbI"/>
</dbReference>
<keyword evidence="9" id="KW-1185">Reference proteome</keyword>
<accession>A0AAE3EFP0</accession>
<dbReference type="Proteomes" id="UP001198163">
    <property type="component" value="Unassembled WGS sequence"/>
</dbReference>
<organism evidence="8 9">
    <name type="scientific">Teretinema zuelzerae</name>
    <dbReference type="NCBI Taxonomy" id="156"/>
    <lineage>
        <taxon>Bacteria</taxon>
        <taxon>Pseudomonadati</taxon>
        <taxon>Spirochaetota</taxon>
        <taxon>Spirochaetia</taxon>
        <taxon>Spirochaetales</taxon>
        <taxon>Treponemataceae</taxon>
        <taxon>Teretinema</taxon>
    </lineage>
</organism>
<keyword evidence="3 7" id="KW-0812">Transmembrane</keyword>
<feature type="region of interest" description="Disordered" evidence="6">
    <location>
        <begin position="99"/>
        <end position="146"/>
    </location>
</feature>
<evidence type="ECO:0000256" key="7">
    <source>
        <dbReference type="SAM" id="Phobius"/>
    </source>
</evidence>
<protein>
    <submittedName>
        <fullName evidence="8">TrbI/VirB10 family protein</fullName>
    </submittedName>
</protein>
<comment type="caution">
    <text evidence="8">The sequence shown here is derived from an EMBL/GenBank/DDBJ whole genome shotgun (WGS) entry which is preliminary data.</text>
</comment>
<name>A0AAE3EFP0_9SPIR</name>
<gene>
    <name evidence="8" type="ORF">K7J14_02260</name>
</gene>
<evidence type="ECO:0000256" key="5">
    <source>
        <dbReference type="ARBA" id="ARBA00023136"/>
    </source>
</evidence>
<dbReference type="RefSeq" id="WP_230752586.1">
    <property type="nucleotide sequence ID" value="NZ_JAINWA010000001.1"/>
</dbReference>
<dbReference type="CDD" id="cd16429">
    <property type="entry name" value="VirB10"/>
    <property type="match status" value="1"/>
</dbReference>
<dbReference type="InterPro" id="IPR042217">
    <property type="entry name" value="T4SS_VirB10/TrbI"/>
</dbReference>
<sequence length="452" mass="48664">MSKYDEETGLVLSDEDEIAREAALDEEKDTEDVSSKNDGASVEPKTVVPRINKKLILLLAGGLASLIVVVSIISPSESKKKKKMEDGVASELIVPDFSVQPKPYEERSEVRNSSPPAIQEESPVYVPPPQQTKKSQPTSGGRPAQVDESALNAYGSAIIPVVQGRLLGQETQGAYRENSQGQDPLMQTISGFGSVPMGQDEYTANRIAALGGIGSSGGTGSGESMGYREQNMQDDKQSFYSSGRENETTGYFIGNDTLWNGTMIPGVLITGINTDLPGDVQARVTENIYDSLTRKKILVPQGSILIASYNSSVSFAQSRVQIAWNTLIRPDGFQVSLGNMNSVDAQGYSGTKGKVDEHLFQYAKAMGIISAFTLINGEFAATMASTQNETAQNLIAANQNVITQLGAKIIDRTMNIQPTLTVKSGTKINIMLNKNIRLPPISSPPVTSVYKR</sequence>
<dbReference type="EMBL" id="JAINWA010000001">
    <property type="protein sequence ID" value="MCD1653521.1"/>
    <property type="molecule type" value="Genomic_DNA"/>
</dbReference>
<dbReference type="GO" id="GO:0016020">
    <property type="term" value="C:membrane"/>
    <property type="evidence" value="ECO:0007669"/>
    <property type="project" value="UniProtKB-SubCell"/>
</dbReference>
<feature type="transmembrane region" description="Helical" evidence="7">
    <location>
        <begin position="55"/>
        <end position="74"/>
    </location>
</feature>
<evidence type="ECO:0000256" key="2">
    <source>
        <dbReference type="ARBA" id="ARBA00010265"/>
    </source>
</evidence>